<proteinExistence type="inferred from homology"/>
<dbReference type="InterPro" id="IPR008707">
    <property type="entry name" value="B-propeller_PilY1"/>
</dbReference>
<protein>
    <submittedName>
        <fullName evidence="9">Tfp pilus assembly protein</fullName>
    </submittedName>
</protein>
<dbReference type="RefSeq" id="WP_068174283.1">
    <property type="nucleotide sequence ID" value="NZ_AOGK01000015.1"/>
</dbReference>
<evidence type="ECO:0000256" key="7">
    <source>
        <dbReference type="SAM" id="SignalP"/>
    </source>
</evidence>
<evidence type="ECO:0000256" key="4">
    <source>
        <dbReference type="ARBA" id="ARBA00022723"/>
    </source>
</evidence>
<dbReference type="InterPro" id="IPR011047">
    <property type="entry name" value="Quinoprotein_ADH-like_sf"/>
</dbReference>
<evidence type="ECO:0000256" key="3">
    <source>
        <dbReference type="ARBA" id="ARBA00022558"/>
    </source>
</evidence>
<dbReference type="GO" id="GO:0009289">
    <property type="term" value="C:pilus"/>
    <property type="evidence" value="ECO:0007669"/>
    <property type="project" value="UniProtKB-SubCell"/>
</dbReference>
<sequence>MKLSTLVNRTAKVALTALAAGVYLSANAVTWPSTPLGSTTNATPMTMLVMSKDHKLFYEAYNDASDVNGDGTLDVRFNPSINYYGLFDSSYCYNYSSDNRRFEPAGTTDNLGRCTGSAEWSGRWLNYMTTSRVDALRKVLYGGHREVDTTSDTVLRRAYIPQDSHSWGKEYHSETTDGYKISEYTPFSEPKGKDTRHFFGSLTSTDGIDCSTLSNCSDNKRHPLLRVRTGVGKGHRIWEWASKERPVLGSTLSTGGFPKDTDDEVNYRVRVQVCTANFHNGCRQYTNGGSPIYKPVGLLHDYGDNESMYFGLMSGSYDKSMSGGRLRKVVSSFADEVNSETGQFNADAPIVNTFNKLRIRDYNNTRSDNAYRGGWVADRSMKEGEFPDWGNPVGEMLYEATRYFAGKKAATSAYADGTTIDEEVGLSSASWDDPYASDSAASASFCARANFLAISDINPSFDSDQLPGAYSTFGSLTGDLTGLNVETIANAITTAESNIADKKFFIGQSAADYDTAPTPKTVKSLGQIRGLAPEEPTKQGSYYSASMARYAKTTDLRGDLEKTQSVDTYVVALSSPLPKIEVKTSSGRTITIVPFAKTVSGFGVLNTKGQFQPSNQIVDFYVEKIANSGTKDVDSSVNSGRYYAEFQINFEDVEQGADHDMDAISKYVVKENATGQVEVTVTPTYQAGGMQQNMGYIVSGSTQDGVYLVARDETSSPMYFLNVPAGRTPGYCDGTLTAAQQTECQSIPSIGETVSTYTFTTSTTPAATLLKDPLWYAAKHGGYVDGNKNGTLDQDSEWDSDGDTVPDTYFFVQNPLKLKESLKKAFENIIERSGSGGNVVANSSSLSTETFVYQGTFNSEKWSGDLEAYSADADGVDDAPTWKASNKIPEHEKREIYYGSLSSGSLDGSEFKWPTLSTEEKALFNNSSDILDYIRGDRTHEQKGGGSLRDRNPDTVLGDIAHSSPVYSKDSNTVFIGANDGMLHAFDSQTGVESFAYIPSVVLARLKNLTSTSYNSNHEFFVDGDIAVSAKVQTAGVNYLVGALGRGGKGLFGLNVSDPANFDGDDVLWEYFSPTDADLGYMLGRPLIAQLQDGTWAVIIGNGYNSTDQKAVLYIFKLDDGTLIKKIDTGAAGDNGLSTPGLVLDNSGKVTTAYAGDLKGNVWKFDLSSSAKSGWSVALGGKPLFTATNADGDPQPITAPITAHQKTIAEYAGDPHVNKWYIHFGTGSDFQVSDPGNTDKQSWYGLIDDGVEIKRSDLLQTPGFDKTEGTIAGRAARSFKAISADAMKLKKGWVIDLIAEGERMVTASRVYQFVEPTLLASSVIPVDDVCKPTGRGFLNAVNPYTGGSLVNPLFDFDDDKGFADDAFSDGDYAGSIDLDVGKPGEPILVGDRLVVGGSKGKLGDVRINQGASSGTSFRGRISWREIVR</sequence>
<dbReference type="OrthoDB" id="7156875at2"/>
<reference evidence="9" key="1">
    <citation type="submission" date="2013-01" db="EMBL/GenBank/DDBJ databases">
        <title>Genome draft of Hydrogenophaga taeniospiralis 2K1.</title>
        <authorList>
            <person name="Gomila M."/>
            <person name="Lalucat J."/>
        </authorList>
    </citation>
    <scope>NUCLEOTIDE SEQUENCE</scope>
    <source>
        <strain evidence="9">CCUG 15921</strain>
    </source>
</reference>
<dbReference type="EMBL" id="AOGK01000015">
    <property type="protein sequence ID" value="MDG5976926.1"/>
    <property type="molecule type" value="Genomic_DNA"/>
</dbReference>
<feature type="domain" description="PilY1 beta-propeller" evidence="8">
    <location>
        <begin position="971"/>
        <end position="1251"/>
    </location>
</feature>
<evidence type="ECO:0000256" key="1">
    <source>
        <dbReference type="ARBA" id="ARBA00004561"/>
    </source>
</evidence>
<name>A0A9X4NV41_9BURK</name>
<evidence type="ECO:0000313" key="10">
    <source>
        <dbReference type="Proteomes" id="UP001152876"/>
    </source>
</evidence>
<organism evidence="9 10">
    <name type="scientific">Hydrogenophaga taeniospiralis CCUG 15921</name>
    <dbReference type="NCBI Taxonomy" id="1281780"/>
    <lineage>
        <taxon>Bacteria</taxon>
        <taxon>Pseudomonadati</taxon>
        <taxon>Pseudomonadota</taxon>
        <taxon>Betaproteobacteria</taxon>
        <taxon>Burkholderiales</taxon>
        <taxon>Comamonadaceae</taxon>
        <taxon>Hydrogenophaga</taxon>
    </lineage>
</organism>
<comment type="similarity">
    <text evidence="2">Belongs to the PilY1 family.</text>
</comment>
<evidence type="ECO:0000313" key="9">
    <source>
        <dbReference type="EMBL" id="MDG5976926.1"/>
    </source>
</evidence>
<dbReference type="Gene3D" id="2.130.10.10">
    <property type="entry name" value="YVTN repeat-like/Quinoprotein amine dehydrogenase"/>
    <property type="match status" value="1"/>
</dbReference>
<dbReference type="SUPFAM" id="SSF50998">
    <property type="entry name" value="Quinoprotein alcohol dehydrogenase-like"/>
    <property type="match status" value="1"/>
</dbReference>
<keyword evidence="10" id="KW-1185">Reference proteome</keyword>
<evidence type="ECO:0000256" key="2">
    <source>
        <dbReference type="ARBA" id="ARBA00008387"/>
    </source>
</evidence>
<evidence type="ECO:0000259" key="8">
    <source>
        <dbReference type="Pfam" id="PF05567"/>
    </source>
</evidence>
<gene>
    <name evidence="9" type="ORF">H010_16789</name>
</gene>
<dbReference type="GO" id="GO:0046872">
    <property type="term" value="F:metal ion binding"/>
    <property type="evidence" value="ECO:0007669"/>
    <property type="project" value="UniProtKB-KW"/>
</dbReference>
<feature type="chain" id="PRO_5040770002" evidence="7">
    <location>
        <begin position="29"/>
        <end position="1428"/>
    </location>
</feature>
<keyword evidence="7" id="KW-0732">Signal</keyword>
<dbReference type="InterPro" id="IPR015943">
    <property type="entry name" value="WD40/YVTN_repeat-like_dom_sf"/>
</dbReference>
<comment type="caution">
    <text evidence="9">The sequence shown here is derived from an EMBL/GenBank/DDBJ whole genome shotgun (WGS) entry which is preliminary data.</text>
</comment>
<keyword evidence="5" id="KW-0106">Calcium</keyword>
<feature type="signal peptide" evidence="7">
    <location>
        <begin position="1"/>
        <end position="28"/>
    </location>
</feature>
<keyword evidence="6" id="KW-0281">Fimbrium</keyword>
<keyword evidence="3" id="KW-1029">Fimbrium biogenesis</keyword>
<comment type="subcellular location">
    <subcellularLocation>
        <location evidence="1">Fimbrium</location>
    </subcellularLocation>
</comment>
<keyword evidence="4" id="KW-0479">Metal-binding</keyword>
<evidence type="ECO:0000256" key="5">
    <source>
        <dbReference type="ARBA" id="ARBA00022837"/>
    </source>
</evidence>
<dbReference type="Pfam" id="PF05567">
    <property type="entry name" value="T4P_PilY1"/>
    <property type="match status" value="1"/>
</dbReference>
<accession>A0A9X4NV41</accession>
<dbReference type="Proteomes" id="UP001152876">
    <property type="component" value="Unassembled WGS sequence"/>
</dbReference>
<evidence type="ECO:0000256" key="6">
    <source>
        <dbReference type="ARBA" id="ARBA00023263"/>
    </source>
</evidence>